<keyword evidence="2" id="KW-1185">Reference proteome</keyword>
<comment type="caution">
    <text evidence="1">The sequence shown here is derived from an EMBL/GenBank/DDBJ whole genome shotgun (WGS) entry which is preliminary data.</text>
</comment>
<name>A0AAV2BZP8_9ARAC</name>
<evidence type="ECO:0000313" key="1">
    <source>
        <dbReference type="EMBL" id="CAL1301329.1"/>
    </source>
</evidence>
<organism evidence="1 2">
    <name type="scientific">Larinioides sclopetarius</name>
    <dbReference type="NCBI Taxonomy" id="280406"/>
    <lineage>
        <taxon>Eukaryota</taxon>
        <taxon>Metazoa</taxon>
        <taxon>Ecdysozoa</taxon>
        <taxon>Arthropoda</taxon>
        <taxon>Chelicerata</taxon>
        <taxon>Arachnida</taxon>
        <taxon>Araneae</taxon>
        <taxon>Araneomorphae</taxon>
        <taxon>Entelegynae</taxon>
        <taxon>Araneoidea</taxon>
        <taxon>Araneidae</taxon>
        <taxon>Larinioides</taxon>
    </lineage>
</organism>
<reference evidence="1 2" key="1">
    <citation type="submission" date="2024-04" db="EMBL/GenBank/DDBJ databases">
        <authorList>
            <person name="Rising A."/>
            <person name="Reimegard J."/>
            <person name="Sonavane S."/>
            <person name="Akerstrom W."/>
            <person name="Nylinder S."/>
            <person name="Hedman E."/>
            <person name="Kallberg Y."/>
        </authorList>
    </citation>
    <scope>NUCLEOTIDE SEQUENCE [LARGE SCALE GENOMIC DNA]</scope>
</reference>
<protein>
    <submittedName>
        <fullName evidence="1">Uncharacterized protein</fullName>
    </submittedName>
</protein>
<accession>A0AAV2BZP8</accession>
<evidence type="ECO:0000313" key="2">
    <source>
        <dbReference type="Proteomes" id="UP001497382"/>
    </source>
</evidence>
<proteinExistence type="predicted"/>
<sequence>MMSSRVIKHDPHHTFSSILQFHIISATIHFGHIQLLQTISYLEIPTFSQLVLKPQSLRYAQHKSFINSNDSNMPGLPCPPHQLCVPDAYMMGL</sequence>
<gene>
    <name evidence="1" type="ORF">LARSCL_LOCUS22448</name>
</gene>
<dbReference type="AlphaFoldDB" id="A0AAV2BZP8"/>
<dbReference type="Proteomes" id="UP001497382">
    <property type="component" value="Unassembled WGS sequence"/>
</dbReference>
<dbReference type="EMBL" id="CAXIEN010000654">
    <property type="protein sequence ID" value="CAL1301329.1"/>
    <property type="molecule type" value="Genomic_DNA"/>
</dbReference>